<keyword evidence="3" id="KW-1185">Reference proteome</keyword>
<dbReference type="InterPro" id="IPR051604">
    <property type="entry name" value="Ergot_Alk_Oxidoreductase"/>
</dbReference>
<sequence length="282" mass="30966">MNTNHSNTTAIAAPILVIGGNGRTGKRIVQRLKELRIPVRVGSRSGDPSFDWTNRSTWAPALEGMKAVYISYQPDLAVEGATDDIQFLAELAAKAGVQKLVLLSGRGEPEALACEEIIQRSGIDHTILRCSWFFQNFSESVFQEPLQAGLLALPAGDMKEPFVDADDIAEVAVAAFTDAKHANRLYELTGPRLMTFKEITAEIAKATGRDIRFQDVSIEEYSKTLEGFGLPPDYVQFISYLFAEVFDGRNASLTNGVQQALNREASDFSSFVQKNIPSGIWS</sequence>
<proteinExistence type="predicted"/>
<dbReference type="InterPro" id="IPR008030">
    <property type="entry name" value="NmrA-like"/>
</dbReference>
<feature type="domain" description="NmrA-like" evidence="1">
    <location>
        <begin position="115"/>
        <end position="243"/>
    </location>
</feature>
<dbReference type="Pfam" id="PF05368">
    <property type="entry name" value="NmrA"/>
    <property type="match status" value="1"/>
</dbReference>
<organism evidence="2 3">
    <name type="scientific">Pseudobacter ginsenosidimutans</name>
    <dbReference type="NCBI Taxonomy" id="661488"/>
    <lineage>
        <taxon>Bacteria</taxon>
        <taxon>Pseudomonadati</taxon>
        <taxon>Bacteroidota</taxon>
        <taxon>Chitinophagia</taxon>
        <taxon>Chitinophagales</taxon>
        <taxon>Chitinophagaceae</taxon>
        <taxon>Pseudobacter</taxon>
    </lineage>
</organism>
<dbReference type="PANTHER" id="PTHR43162:SF1">
    <property type="entry name" value="PRESTALK A DIFFERENTIATION PROTEIN A"/>
    <property type="match status" value="1"/>
</dbReference>
<comment type="caution">
    <text evidence="2">The sequence shown here is derived from an EMBL/GenBank/DDBJ whole genome shotgun (WGS) entry which is preliminary data.</text>
</comment>
<protein>
    <submittedName>
        <fullName evidence="2">Uncharacterized protein YbjT (DUF2867 family)</fullName>
    </submittedName>
</protein>
<gene>
    <name evidence="2" type="ORF">EV199_2136</name>
</gene>
<accession>A0A4Q7N5D5</accession>
<name>A0A4Q7N5D5_9BACT</name>
<dbReference type="InterPro" id="IPR036291">
    <property type="entry name" value="NAD(P)-bd_dom_sf"/>
</dbReference>
<dbReference type="RefSeq" id="WP_130540567.1">
    <property type="nucleotide sequence ID" value="NZ_CP042431.1"/>
</dbReference>
<evidence type="ECO:0000259" key="1">
    <source>
        <dbReference type="Pfam" id="PF05368"/>
    </source>
</evidence>
<reference evidence="2 3" key="1">
    <citation type="submission" date="2019-02" db="EMBL/GenBank/DDBJ databases">
        <title>Genomic Encyclopedia of Type Strains, Phase IV (KMG-IV): sequencing the most valuable type-strain genomes for metagenomic binning, comparative biology and taxonomic classification.</title>
        <authorList>
            <person name="Goeker M."/>
        </authorList>
    </citation>
    <scope>NUCLEOTIDE SEQUENCE [LARGE SCALE GENOMIC DNA]</scope>
    <source>
        <strain evidence="2 3">DSM 18116</strain>
    </source>
</reference>
<dbReference type="Proteomes" id="UP000293874">
    <property type="component" value="Unassembled WGS sequence"/>
</dbReference>
<evidence type="ECO:0000313" key="3">
    <source>
        <dbReference type="Proteomes" id="UP000293874"/>
    </source>
</evidence>
<dbReference type="OrthoDB" id="9780595at2"/>
<dbReference type="PANTHER" id="PTHR43162">
    <property type="match status" value="1"/>
</dbReference>
<dbReference type="EMBL" id="SGXA01000001">
    <property type="protein sequence ID" value="RZS76256.1"/>
    <property type="molecule type" value="Genomic_DNA"/>
</dbReference>
<dbReference type="SUPFAM" id="SSF51735">
    <property type="entry name" value="NAD(P)-binding Rossmann-fold domains"/>
    <property type="match status" value="1"/>
</dbReference>
<evidence type="ECO:0000313" key="2">
    <source>
        <dbReference type="EMBL" id="RZS76256.1"/>
    </source>
</evidence>
<dbReference type="AlphaFoldDB" id="A0A4Q7N5D5"/>
<dbReference type="Gene3D" id="3.40.50.720">
    <property type="entry name" value="NAD(P)-binding Rossmann-like Domain"/>
    <property type="match status" value="1"/>
</dbReference>
<dbReference type="Gene3D" id="3.90.25.10">
    <property type="entry name" value="UDP-galactose 4-epimerase, domain 1"/>
    <property type="match status" value="1"/>
</dbReference>